<evidence type="ECO:0000313" key="3">
    <source>
        <dbReference type="Proteomes" id="UP000585681"/>
    </source>
</evidence>
<dbReference type="InterPro" id="IPR029058">
    <property type="entry name" value="AB_hydrolase_fold"/>
</dbReference>
<name>A0A840CD21_9RHOB</name>
<dbReference type="Pfam" id="PF12697">
    <property type="entry name" value="Abhydrolase_6"/>
    <property type="match status" value="1"/>
</dbReference>
<sequence>MARLILVHGAWSCARSWGAVGPLLAARGHEVAVPDLPGHGADPTAPESVSLADYARAVAALLPEGPPAVLIGHSMAGMVISAVAEAMPERVAHLIYLAAFLPRDGDSLLSLKKREGPTIGAAVIPGPVKGTTRLAPELAADYLFHDATPAQRAEGLRHLGPQSNAAQTDPVHLTAARVGSVPKSYILCASDRTITPALQKTMATETACAAVHTLPTGHFPQLTAAPELAELLNRIISQAA</sequence>
<dbReference type="SUPFAM" id="SSF53474">
    <property type="entry name" value="alpha/beta-Hydrolases"/>
    <property type="match status" value="1"/>
</dbReference>
<protein>
    <submittedName>
        <fullName evidence="2">Pimeloyl-ACP methyl ester carboxylesterase</fullName>
    </submittedName>
</protein>
<dbReference type="InterPro" id="IPR052897">
    <property type="entry name" value="Sec-Metab_Biosynth_Hydrolase"/>
</dbReference>
<proteinExistence type="predicted"/>
<reference evidence="2" key="1">
    <citation type="submission" date="2020-08" db="EMBL/GenBank/DDBJ databases">
        <title>Genomic Encyclopedia of Type Strains, Phase IV (KMG-IV): sequencing the most valuable type-strain genomes for metagenomic binning, comparative biology and taxonomic classification.</title>
        <authorList>
            <person name="Goeker M."/>
        </authorList>
    </citation>
    <scope>NUCLEOTIDE SEQUENCE [LARGE SCALE GENOMIC DNA]</scope>
    <source>
        <strain evidence="2">DSM 105040</strain>
    </source>
</reference>
<dbReference type="Proteomes" id="UP000585681">
    <property type="component" value="Unassembled WGS sequence"/>
</dbReference>
<accession>A0A840CD21</accession>
<keyword evidence="3" id="KW-1185">Reference proteome</keyword>
<dbReference type="PRINTS" id="PR00111">
    <property type="entry name" value="ABHYDROLASE"/>
</dbReference>
<dbReference type="Gene3D" id="3.40.50.1820">
    <property type="entry name" value="alpha/beta hydrolase"/>
    <property type="match status" value="1"/>
</dbReference>
<dbReference type="RefSeq" id="WP_157445576.1">
    <property type="nucleotide sequence ID" value="NZ_JACIEQ010000004.1"/>
</dbReference>
<feature type="domain" description="AB hydrolase-1" evidence="1">
    <location>
        <begin position="4"/>
        <end position="230"/>
    </location>
</feature>
<evidence type="ECO:0000313" key="2">
    <source>
        <dbReference type="EMBL" id="MBB4023090.1"/>
    </source>
</evidence>
<gene>
    <name evidence="2" type="ORF">GGR17_002912</name>
</gene>
<organism evidence="2 3">
    <name type="scientific">Actibacterium naphthalenivorans</name>
    <dbReference type="NCBI Taxonomy" id="1614693"/>
    <lineage>
        <taxon>Bacteria</taxon>
        <taxon>Pseudomonadati</taxon>
        <taxon>Pseudomonadota</taxon>
        <taxon>Alphaproteobacteria</taxon>
        <taxon>Rhodobacterales</taxon>
        <taxon>Roseobacteraceae</taxon>
        <taxon>Actibacterium</taxon>
    </lineage>
</organism>
<dbReference type="PANTHER" id="PTHR37017">
    <property type="entry name" value="AB HYDROLASE-1 DOMAIN-CONTAINING PROTEIN-RELATED"/>
    <property type="match status" value="1"/>
</dbReference>
<dbReference type="AlphaFoldDB" id="A0A840CD21"/>
<evidence type="ECO:0000259" key="1">
    <source>
        <dbReference type="Pfam" id="PF12697"/>
    </source>
</evidence>
<dbReference type="PANTHER" id="PTHR37017:SF11">
    <property type="entry name" value="ESTERASE_LIPASE_THIOESTERASE DOMAIN-CONTAINING PROTEIN"/>
    <property type="match status" value="1"/>
</dbReference>
<dbReference type="EMBL" id="JACIEQ010000004">
    <property type="protein sequence ID" value="MBB4023090.1"/>
    <property type="molecule type" value="Genomic_DNA"/>
</dbReference>
<comment type="caution">
    <text evidence="2">The sequence shown here is derived from an EMBL/GenBank/DDBJ whole genome shotgun (WGS) entry which is preliminary data.</text>
</comment>
<dbReference type="InterPro" id="IPR000073">
    <property type="entry name" value="AB_hydrolase_1"/>
</dbReference>